<dbReference type="GO" id="GO:1902600">
    <property type="term" value="P:proton transmembrane transport"/>
    <property type="evidence" value="ECO:0007669"/>
    <property type="project" value="InterPro"/>
</dbReference>
<evidence type="ECO:0000313" key="5">
    <source>
        <dbReference type="Proteomes" id="UP000277811"/>
    </source>
</evidence>
<gene>
    <name evidence="4" type="ORF">LUCI_4527</name>
</gene>
<dbReference type="GO" id="GO:0005524">
    <property type="term" value="F:ATP binding"/>
    <property type="evidence" value="ECO:0007669"/>
    <property type="project" value="UniProtKB-KW"/>
</dbReference>
<dbReference type="Gene3D" id="2.40.30.20">
    <property type="match status" value="1"/>
</dbReference>
<reference evidence="4 5" key="1">
    <citation type="submission" date="2018-06" db="EMBL/GenBank/DDBJ databases">
        <authorList>
            <person name="Strepis N."/>
        </authorList>
    </citation>
    <scope>NUCLEOTIDE SEQUENCE [LARGE SCALE GENOMIC DNA]</scope>
    <source>
        <strain evidence="4">LUCI</strain>
    </source>
</reference>
<comment type="similarity">
    <text evidence="1">Belongs to the ATPase alpha/beta chains family.</text>
</comment>
<evidence type="ECO:0000256" key="3">
    <source>
        <dbReference type="ARBA" id="ARBA00022967"/>
    </source>
</evidence>
<proteinExistence type="inferred from homology"/>
<keyword evidence="2" id="KW-0813">Transport</keyword>
<protein>
    <recommendedName>
        <fullName evidence="6">F0F1 ATP synthase subunit alpha</fullName>
    </recommendedName>
</protein>
<organism evidence="4 5">
    <name type="scientific">Lucifera butyrica</name>
    <dbReference type="NCBI Taxonomy" id="1351585"/>
    <lineage>
        <taxon>Bacteria</taxon>
        <taxon>Bacillati</taxon>
        <taxon>Bacillota</taxon>
        <taxon>Negativicutes</taxon>
        <taxon>Veillonellales</taxon>
        <taxon>Veillonellaceae</taxon>
        <taxon>Lucifera</taxon>
    </lineage>
</organism>
<evidence type="ECO:0000313" key="4">
    <source>
        <dbReference type="EMBL" id="VBB09237.1"/>
    </source>
</evidence>
<evidence type="ECO:0000256" key="2">
    <source>
        <dbReference type="ARBA" id="ARBA00022448"/>
    </source>
</evidence>
<keyword evidence="3" id="KW-1278">Translocase</keyword>
<dbReference type="Proteomes" id="UP000277811">
    <property type="component" value="Unassembled WGS sequence"/>
</dbReference>
<dbReference type="InterPro" id="IPR023366">
    <property type="entry name" value="ATP_synth_asu-like_sf"/>
</dbReference>
<evidence type="ECO:0000256" key="1">
    <source>
        <dbReference type="ARBA" id="ARBA00008936"/>
    </source>
</evidence>
<evidence type="ECO:0008006" key="6">
    <source>
        <dbReference type="Google" id="ProtNLM"/>
    </source>
</evidence>
<dbReference type="GO" id="GO:1902495">
    <property type="term" value="C:transmembrane transporter complex"/>
    <property type="evidence" value="ECO:0007669"/>
    <property type="project" value="UniProtKB-ARBA"/>
</dbReference>
<feature type="non-terminal residue" evidence="4">
    <location>
        <position position="39"/>
    </location>
</feature>
<dbReference type="GO" id="GO:0016469">
    <property type="term" value="C:proton-transporting two-sector ATPase complex"/>
    <property type="evidence" value="ECO:0007669"/>
    <property type="project" value="UniProtKB-ARBA"/>
</dbReference>
<accession>A0A498RE74</accession>
<dbReference type="SUPFAM" id="SSF50615">
    <property type="entry name" value="N-terminal domain of alpha and beta subunits of F1 ATP synthase"/>
    <property type="match status" value="1"/>
</dbReference>
<dbReference type="AlphaFoldDB" id="A0A498RE74"/>
<dbReference type="InterPro" id="IPR036121">
    <property type="entry name" value="ATPase_F1/V1/A1_a/bsu_N_sf"/>
</dbReference>
<keyword evidence="5" id="KW-1185">Reference proteome</keyword>
<name>A0A498RE74_9FIRM</name>
<dbReference type="EMBL" id="UPPP01000115">
    <property type="protein sequence ID" value="VBB09237.1"/>
    <property type="molecule type" value="Genomic_DNA"/>
</dbReference>
<dbReference type="GO" id="GO:0046034">
    <property type="term" value="P:ATP metabolic process"/>
    <property type="evidence" value="ECO:0007669"/>
    <property type="project" value="InterPro"/>
</dbReference>
<sequence>MKMRPEEITSIIKQQIERYQVDLNVDDVGTVIEVGDGIA</sequence>